<comment type="similarity">
    <text evidence="2">Belongs to the ABC transporter superfamily.</text>
</comment>
<dbReference type="STRING" id="716928.GCA_000261485_03309"/>
<dbReference type="PROSITE" id="PS50929">
    <property type="entry name" value="ABC_TM1F"/>
    <property type="match status" value="1"/>
</dbReference>
<keyword evidence="6 9" id="KW-1133">Transmembrane helix</keyword>
<feature type="domain" description="ABC transporter" evidence="10">
    <location>
        <begin position="543"/>
        <end position="779"/>
    </location>
</feature>
<dbReference type="InterPro" id="IPR036640">
    <property type="entry name" value="ABC1_TM_sf"/>
</dbReference>
<gene>
    <name evidence="12" type="ORF">SJ05684_c29640</name>
</gene>
<dbReference type="GO" id="GO:0015421">
    <property type="term" value="F:ABC-type oligopeptide transporter activity"/>
    <property type="evidence" value="ECO:0007669"/>
    <property type="project" value="TreeGrafter"/>
</dbReference>
<reference evidence="12 13" key="1">
    <citation type="submission" date="2017-08" db="EMBL/GenBank/DDBJ databases">
        <title>Multipartite genome sequences of Sinorhizobium species nodulating soybeans.</title>
        <authorList>
            <person name="Tian C.F."/>
        </authorList>
    </citation>
    <scope>NUCLEOTIDE SEQUENCE [LARGE SCALE GENOMIC DNA]</scope>
    <source>
        <strain evidence="12 13">CCBAU 05684</strain>
    </source>
</reference>
<dbReference type="InterPro" id="IPR003593">
    <property type="entry name" value="AAA+_ATPase"/>
</dbReference>
<dbReference type="InterPro" id="IPR010128">
    <property type="entry name" value="ATPase_T1SS_PrtD-like"/>
</dbReference>
<dbReference type="PROSITE" id="PS00211">
    <property type="entry name" value="ABC_TRANSPORTER_1"/>
    <property type="match status" value="1"/>
</dbReference>
<feature type="transmembrane region" description="Helical" evidence="9">
    <location>
        <begin position="369"/>
        <end position="386"/>
    </location>
</feature>
<feature type="domain" description="ABC transmembrane type-1" evidence="11">
    <location>
        <begin position="237"/>
        <end position="512"/>
    </location>
</feature>
<evidence type="ECO:0000256" key="8">
    <source>
        <dbReference type="SAM" id="MobiDB-lite"/>
    </source>
</evidence>
<keyword evidence="13" id="KW-1185">Reference proteome</keyword>
<dbReference type="Proteomes" id="UP000217211">
    <property type="component" value="Chromosome"/>
</dbReference>
<protein>
    <recommendedName>
        <fullName evidence="14">Surface polysaccharides/antigens</fullName>
    </recommendedName>
</protein>
<dbReference type="KEGG" id="esj:SJ05684_c29640"/>
<dbReference type="Pfam" id="PF00005">
    <property type="entry name" value="ABC_tran"/>
    <property type="match status" value="1"/>
</dbReference>
<evidence type="ECO:0000256" key="9">
    <source>
        <dbReference type="SAM" id="Phobius"/>
    </source>
</evidence>
<accession>A0A249PFE4</accession>
<dbReference type="Gene3D" id="3.40.50.300">
    <property type="entry name" value="P-loop containing nucleotide triphosphate hydrolases"/>
    <property type="match status" value="1"/>
</dbReference>
<evidence type="ECO:0000256" key="5">
    <source>
        <dbReference type="ARBA" id="ARBA00022840"/>
    </source>
</evidence>
<organism evidence="12 13">
    <name type="scientific">Sinorhizobium sojae CCBAU 05684</name>
    <dbReference type="NCBI Taxonomy" id="716928"/>
    <lineage>
        <taxon>Bacteria</taxon>
        <taxon>Pseudomonadati</taxon>
        <taxon>Pseudomonadota</taxon>
        <taxon>Alphaproteobacteria</taxon>
        <taxon>Hyphomicrobiales</taxon>
        <taxon>Rhizobiaceae</taxon>
        <taxon>Sinorhizobium/Ensifer group</taxon>
        <taxon>Sinorhizobium</taxon>
    </lineage>
</organism>
<feature type="compositionally biased region" description="Basic and acidic residues" evidence="8">
    <location>
        <begin position="121"/>
        <end position="169"/>
    </location>
</feature>
<dbReference type="AlphaFoldDB" id="A0A249PFE4"/>
<dbReference type="GO" id="GO:0030256">
    <property type="term" value="C:type I protein secretion system complex"/>
    <property type="evidence" value="ECO:0007669"/>
    <property type="project" value="InterPro"/>
</dbReference>
<feature type="compositionally biased region" description="Basic and acidic residues" evidence="8">
    <location>
        <begin position="178"/>
        <end position="195"/>
    </location>
</feature>
<evidence type="ECO:0000259" key="10">
    <source>
        <dbReference type="PROSITE" id="PS50893"/>
    </source>
</evidence>
<dbReference type="Pfam" id="PF00664">
    <property type="entry name" value="ABC_membrane"/>
    <property type="match status" value="1"/>
</dbReference>
<dbReference type="SUPFAM" id="SSF90123">
    <property type="entry name" value="ABC transporter transmembrane region"/>
    <property type="match status" value="1"/>
</dbReference>
<evidence type="ECO:0000256" key="1">
    <source>
        <dbReference type="ARBA" id="ARBA00004651"/>
    </source>
</evidence>
<dbReference type="PANTHER" id="PTHR43394">
    <property type="entry name" value="ATP-DEPENDENT PERMEASE MDL1, MITOCHONDRIAL"/>
    <property type="match status" value="1"/>
</dbReference>
<evidence type="ECO:0000313" key="12">
    <source>
        <dbReference type="EMBL" id="ASY64394.1"/>
    </source>
</evidence>
<evidence type="ECO:0000256" key="7">
    <source>
        <dbReference type="ARBA" id="ARBA00023136"/>
    </source>
</evidence>
<keyword evidence="3 9" id="KW-0812">Transmembrane</keyword>
<evidence type="ECO:0000256" key="4">
    <source>
        <dbReference type="ARBA" id="ARBA00022741"/>
    </source>
</evidence>
<keyword evidence="4" id="KW-0547">Nucleotide-binding</keyword>
<feature type="transmembrane region" description="Helical" evidence="9">
    <location>
        <begin position="340"/>
        <end position="363"/>
    </location>
</feature>
<feature type="transmembrane region" description="Helical" evidence="9">
    <location>
        <begin position="269"/>
        <end position="289"/>
    </location>
</feature>
<dbReference type="InterPro" id="IPR011527">
    <property type="entry name" value="ABC1_TM_dom"/>
</dbReference>
<keyword evidence="5" id="KW-0067">ATP-binding</keyword>
<dbReference type="SMART" id="SM00382">
    <property type="entry name" value="AAA"/>
    <property type="match status" value="1"/>
</dbReference>
<feature type="compositionally biased region" description="Gly residues" evidence="8">
    <location>
        <begin position="196"/>
        <end position="208"/>
    </location>
</feature>
<name>A0A249PFE4_9HYPH</name>
<dbReference type="GO" id="GO:0016887">
    <property type="term" value="F:ATP hydrolysis activity"/>
    <property type="evidence" value="ECO:0007669"/>
    <property type="project" value="InterPro"/>
</dbReference>
<feature type="region of interest" description="Disordered" evidence="8">
    <location>
        <begin position="71"/>
        <end position="208"/>
    </location>
</feature>
<sequence length="788" mass="83822">MTDNRAPSLQAFASDGEEISPADIEMERRRQKLDAEAAGQQLLREIDNQEDVLNQTVKKIDGVICVLRGGAAASDLPGGDRANPAASPTIGEAGTAQGAAPRPEIARQARPATKSVPPIDAEVRPEPRHHDRHQLAREAHAPAKRSDKPAPETRAEVKAEAKSEVKDKTGVPGMVVIDGDRGPVKTEHRSPDKGGSDGGGNGGGGNGGGVFHKRLGPVDFSASLKAGITAIKQNLMIVMIFTIATNVLVLAIPIYLFQISDRVLTSRSVDTLVMLTVLIVGAVILQAVFDGIRRMILMRTAVEVAAQLGAPILSAAARASLHSNGREYQTLGDLQQLRSFLVSGTLLSFLDAPIAPFFVAAVFLIHPHLGSIVIGSALLLLIVTLLNQRATAASFGEANSFQTKANLHLDSMSRNSQIINALAMIPEAVRIWGKDMAGSLKSQVLAQDRNIAFASLSKAVRLLTQVSMLGWGANLALHGELTGGMVIAASIIAGRALGPIEGAIEGWNQVIQSRAAYGRITALLQNSPLNFERLKLPQPEGRLDVERLLFVPQGTKRVVLNGVSFSLNPGDSLAVIGSSGAGKTTLGKMLVGSILPTSGNVRLDLMDLRNWDQRQFGENIGYLPQDVQLFPGTIKANIARMQEEASDADIYAAAKLADVHDMIALLPHGYETFVAADGSPLSGGQKQRVALARAFFGNPRMVVLDEPNSNLDSAGEAALTRALQHAREQKITVITITQRPALLSSVDKVLLLVNGTVALFGMRQDVLKALSARGMNIEGNTLAQNQLM</sequence>
<dbReference type="RefSeq" id="WP_034855906.1">
    <property type="nucleotide sequence ID" value="NZ_AJQT01000064.1"/>
</dbReference>
<dbReference type="GO" id="GO:0005524">
    <property type="term" value="F:ATP binding"/>
    <property type="evidence" value="ECO:0007669"/>
    <property type="project" value="UniProtKB-KW"/>
</dbReference>
<dbReference type="PANTHER" id="PTHR43394:SF1">
    <property type="entry name" value="ATP-BINDING CASSETTE SUB-FAMILY B MEMBER 10, MITOCHONDRIAL"/>
    <property type="match status" value="1"/>
</dbReference>
<dbReference type="eggNOG" id="COG4618">
    <property type="taxonomic scope" value="Bacteria"/>
</dbReference>
<dbReference type="InterPro" id="IPR027417">
    <property type="entry name" value="P-loop_NTPase"/>
</dbReference>
<evidence type="ECO:0000256" key="2">
    <source>
        <dbReference type="ARBA" id="ARBA00005417"/>
    </source>
</evidence>
<evidence type="ECO:0000256" key="3">
    <source>
        <dbReference type="ARBA" id="ARBA00022692"/>
    </source>
</evidence>
<dbReference type="PROSITE" id="PS50893">
    <property type="entry name" value="ABC_TRANSPORTER_2"/>
    <property type="match status" value="1"/>
</dbReference>
<evidence type="ECO:0008006" key="14">
    <source>
        <dbReference type="Google" id="ProtNLM"/>
    </source>
</evidence>
<proteinExistence type="inferred from homology"/>
<dbReference type="InterPro" id="IPR039421">
    <property type="entry name" value="Type_1_exporter"/>
</dbReference>
<dbReference type="Gene3D" id="1.20.1560.10">
    <property type="entry name" value="ABC transporter type 1, transmembrane domain"/>
    <property type="match status" value="1"/>
</dbReference>
<dbReference type="InterPro" id="IPR017871">
    <property type="entry name" value="ABC_transporter-like_CS"/>
</dbReference>
<dbReference type="InterPro" id="IPR003439">
    <property type="entry name" value="ABC_transporter-like_ATP-bd"/>
</dbReference>
<dbReference type="NCBIfam" id="TIGR01842">
    <property type="entry name" value="type_I_sec_PrtD"/>
    <property type="match status" value="1"/>
</dbReference>
<dbReference type="GO" id="GO:0005886">
    <property type="term" value="C:plasma membrane"/>
    <property type="evidence" value="ECO:0007669"/>
    <property type="project" value="UniProtKB-SubCell"/>
</dbReference>
<comment type="subcellular location">
    <subcellularLocation>
        <location evidence="1">Cell membrane</location>
        <topology evidence="1">Multi-pass membrane protein</topology>
    </subcellularLocation>
</comment>
<dbReference type="OrthoDB" id="9808328at2"/>
<dbReference type="GO" id="GO:0030253">
    <property type="term" value="P:protein secretion by the type I secretion system"/>
    <property type="evidence" value="ECO:0007669"/>
    <property type="project" value="InterPro"/>
</dbReference>
<evidence type="ECO:0000313" key="13">
    <source>
        <dbReference type="Proteomes" id="UP000217211"/>
    </source>
</evidence>
<evidence type="ECO:0000256" key="6">
    <source>
        <dbReference type="ARBA" id="ARBA00022989"/>
    </source>
</evidence>
<keyword evidence="7 9" id="KW-0472">Membrane</keyword>
<feature type="transmembrane region" description="Helical" evidence="9">
    <location>
        <begin position="235"/>
        <end position="257"/>
    </location>
</feature>
<feature type="region of interest" description="Disordered" evidence="8">
    <location>
        <begin position="1"/>
        <end position="22"/>
    </location>
</feature>
<evidence type="ECO:0000259" key="11">
    <source>
        <dbReference type="PROSITE" id="PS50929"/>
    </source>
</evidence>
<dbReference type="EMBL" id="CP023067">
    <property type="protein sequence ID" value="ASY64394.1"/>
    <property type="molecule type" value="Genomic_DNA"/>
</dbReference>
<dbReference type="SUPFAM" id="SSF52540">
    <property type="entry name" value="P-loop containing nucleoside triphosphate hydrolases"/>
    <property type="match status" value="1"/>
</dbReference>